<protein>
    <submittedName>
        <fullName evidence="10">ABC transporter ATP-binding component</fullName>
    </submittedName>
</protein>
<evidence type="ECO:0000256" key="7">
    <source>
        <dbReference type="SAM" id="Phobius"/>
    </source>
</evidence>
<dbReference type="FunFam" id="3.40.50.300:FF:000218">
    <property type="entry name" value="Multidrug ABC transporter ATP-binding protein"/>
    <property type="match status" value="1"/>
</dbReference>
<evidence type="ECO:0000256" key="6">
    <source>
        <dbReference type="ARBA" id="ARBA00023136"/>
    </source>
</evidence>
<dbReference type="GO" id="GO:0015421">
    <property type="term" value="F:ABC-type oligopeptide transporter activity"/>
    <property type="evidence" value="ECO:0007669"/>
    <property type="project" value="TreeGrafter"/>
</dbReference>
<dbReference type="PANTHER" id="PTHR43394">
    <property type="entry name" value="ATP-DEPENDENT PERMEASE MDL1, MITOCHONDRIAL"/>
    <property type="match status" value="1"/>
</dbReference>
<dbReference type="PATRIC" id="fig|380242.3.peg.1788"/>
<keyword evidence="6 7" id="KW-0472">Membrane</keyword>
<dbReference type="InterPro" id="IPR003439">
    <property type="entry name" value="ABC_transporter-like_ATP-bd"/>
</dbReference>
<dbReference type="AlphaFoldDB" id="A0A0M2UZE2"/>
<dbReference type="GO" id="GO:0016887">
    <property type="term" value="F:ATP hydrolysis activity"/>
    <property type="evidence" value="ECO:0007669"/>
    <property type="project" value="InterPro"/>
</dbReference>
<feature type="transmembrane region" description="Helical" evidence="7">
    <location>
        <begin position="20"/>
        <end position="45"/>
    </location>
</feature>
<feature type="transmembrane region" description="Helical" evidence="7">
    <location>
        <begin position="137"/>
        <end position="160"/>
    </location>
</feature>
<dbReference type="SUPFAM" id="SSF90123">
    <property type="entry name" value="ABC transporter transmembrane region"/>
    <property type="match status" value="1"/>
</dbReference>
<evidence type="ECO:0000256" key="4">
    <source>
        <dbReference type="ARBA" id="ARBA00022840"/>
    </source>
</evidence>
<dbReference type="PROSITE" id="PS50929">
    <property type="entry name" value="ABC_TM1F"/>
    <property type="match status" value="1"/>
</dbReference>
<dbReference type="PROSITE" id="PS50893">
    <property type="entry name" value="ABC_TRANSPORTER_2"/>
    <property type="match status" value="1"/>
</dbReference>
<feature type="transmembrane region" description="Helical" evidence="7">
    <location>
        <begin position="166"/>
        <end position="184"/>
    </location>
</feature>
<keyword evidence="2 7" id="KW-0812">Transmembrane</keyword>
<dbReference type="InterPro" id="IPR003593">
    <property type="entry name" value="AAA+_ATPase"/>
</dbReference>
<dbReference type="SMART" id="SM00382">
    <property type="entry name" value="AAA"/>
    <property type="match status" value="1"/>
</dbReference>
<comment type="caution">
    <text evidence="10">The sequence shown here is derived from an EMBL/GenBank/DDBJ whole genome shotgun (WGS) entry which is preliminary data.</text>
</comment>
<evidence type="ECO:0000256" key="1">
    <source>
        <dbReference type="ARBA" id="ARBA00004651"/>
    </source>
</evidence>
<keyword evidence="5 7" id="KW-1133">Transmembrane helix</keyword>
<dbReference type="InterPro" id="IPR017871">
    <property type="entry name" value="ABC_transporter-like_CS"/>
</dbReference>
<dbReference type="InterPro" id="IPR039421">
    <property type="entry name" value="Type_1_exporter"/>
</dbReference>
<feature type="transmembrane region" description="Helical" evidence="7">
    <location>
        <begin position="253"/>
        <end position="275"/>
    </location>
</feature>
<dbReference type="Proteomes" id="UP000034954">
    <property type="component" value="Unassembled WGS sequence"/>
</dbReference>
<proteinExistence type="predicted"/>
<gene>
    <name evidence="10" type="ORF">BROFUL_01451</name>
</gene>
<dbReference type="InterPro" id="IPR036640">
    <property type="entry name" value="ABC1_TM_sf"/>
</dbReference>
<dbReference type="InterPro" id="IPR011527">
    <property type="entry name" value="ABC1_TM_dom"/>
</dbReference>
<name>A0A0M2UZE2_9BACT</name>
<keyword evidence="3" id="KW-0547">Nucleotide-binding</keyword>
<evidence type="ECO:0000256" key="3">
    <source>
        <dbReference type="ARBA" id="ARBA00022741"/>
    </source>
</evidence>
<dbReference type="GO" id="GO:0005524">
    <property type="term" value="F:ATP binding"/>
    <property type="evidence" value="ECO:0007669"/>
    <property type="project" value="UniProtKB-KW"/>
</dbReference>
<evidence type="ECO:0000313" key="11">
    <source>
        <dbReference type="Proteomes" id="UP000034954"/>
    </source>
</evidence>
<dbReference type="EMBL" id="LAQJ01000147">
    <property type="protein sequence ID" value="KKO19849.1"/>
    <property type="molecule type" value="Genomic_DNA"/>
</dbReference>
<sequence length="589" mass="66912">MTKGFFHPAIKKFLHYVKPYRRVIMVATVCGLLKYNIPLIFPWIFKDVIDHLLAPSSYDASKLHTTMLVMIGLYFVWAVVTYFRSYYADQAGQRLVFDLRNELYVHLQRMSLNFYEKRQVGSVASRLLGDIAVAHNFVGAAFTNTVMDASALFLIAFLLFRMNWRLALVSISILPFYVMLNKYFKAKMKKTSKLAHQKMEEISGNVHEKLGGISTIQSYTREKAEEKHFFQDNREYLFYQLNHIRHHATAQSIIGYLTSVAPVLVVWFGAMQVIYGRLTVGELAAFYAYLGMFYNPLNRLTELNILLANSQSAMERIFEVFNTSPEITDSATVKDFAFIRGEIRFAHVYFGYEMSKTVLKDINLHIPAGCTVALVGPSGAGKSTFVKLIPRFYDVSSGKITIDGWDTQDFKLDCLRRHIATVPQEPILFSGTVYENILFGKQNASDKEVQAAAISANAHDFICKLPKGYETEIGEGGLKLSGGQRQRIALARAFLKDAPILILDEATSSLDSKAENMIQEALRRLMKGRTTIIIAHRLSTIQSADSIVVFHNGEIVETGNHEELLRHSYGLYRQLYDEQCNRKVAINRK</sequence>
<feature type="domain" description="ABC transporter" evidence="8">
    <location>
        <begin position="343"/>
        <end position="577"/>
    </location>
</feature>
<dbReference type="Gene3D" id="3.40.50.300">
    <property type="entry name" value="P-loop containing nucleotide triphosphate hydrolases"/>
    <property type="match status" value="1"/>
</dbReference>
<dbReference type="Pfam" id="PF00005">
    <property type="entry name" value="ABC_tran"/>
    <property type="match status" value="1"/>
</dbReference>
<dbReference type="SUPFAM" id="SSF52540">
    <property type="entry name" value="P-loop containing nucleoside triphosphate hydrolases"/>
    <property type="match status" value="1"/>
</dbReference>
<evidence type="ECO:0000313" key="10">
    <source>
        <dbReference type="EMBL" id="KKO19849.1"/>
    </source>
</evidence>
<feature type="transmembrane region" description="Helical" evidence="7">
    <location>
        <begin position="65"/>
        <end position="83"/>
    </location>
</feature>
<dbReference type="Gene3D" id="1.20.1560.10">
    <property type="entry name" value="ABC transporter type 1, transmembrane domain"/>
    <property type="match status" value="1"/>
</dbReference>
<evidence type="ECO:0000256" key="5">
    <source>
        <dbReference type="ARBA" id="ARBA00022989"/>
    </source>
</evidence>
<accession>A0A0M2UZE2</accession>
<keyword evidence="4 10" id="KW-0067">ATP-binding</keyword>
<dbReference type="PROSITE" id="PS00211">
    <property type="entry name" value="ABC_TRANSPORTER_1"/>
    <property type="match status" value="1"/>
</dbReference>
<evidence type="ECO:0000259" key="9">
    <source>
        <dbReference type="PROSITE" id="PS50929"/>
    </source>
</evidence>
<organism evidence="10 11">
    <name type="scientific">Candidatus Brocadia fulgida</name>
    <dbReference type="NCBI Taxonomy" id="380242"/>
    <lineage>
        <taxon>Bacteria</taxon>
        <taxon>Pseudomonadati</taxon>
        <taxon>Planctomycetota</taxon>
        <taxon>Candidatus Brocadiia</taxon>
        <taxon>Candidatus Brocadiales</taxon>
        <taxon>Candidatus Brocadiaceae</taxon>
        <taxon>Candidatus Brocadia</taxon>
    </lineage>
</organism>
<feature type="domain" description="ABC transmembrane type-1" evidence="9">
    <location>
        <begin position="39"/>
        <end position="309"/>
    </location>
</feature>
<keyword evidence="11" id="KW-1185">Reference proteome</keyword>
<comment type="subcellular location">
    <subcellularLocation>
        <location evidence="1">Cell membrane</location>
        <topology evidence="1">Multi-pass membrane protein</topology>
    </subcellularLocation>
</comment>
<dbReference type="Pfam" id="PF00664">
    <property type="entry name" value="ABC_membrane"/>
    <property type="match status" value="1"/>
</dbReference>
<dbReference type="PANTHER" id="PTHR43394:SF1">
    <property type="entry name" value="ATP-BINDING CASSETTE SUB-FAMILY B MEMBER 10, MITOCHONDRIAL"/>
    <property type="match status" value="1"/>
</dbReference>
<evidence type="ECO:0000256" key="2">
    <source>
        <dbReference type="ARBA" id="ARBA00022692"/>
    </source>
</evidence>
<dbReference type="CDD" id="cd07346">
    <property type="entry name" value="ABC_6TM_exporters"/>
    <property type="match status" value="1"/>
</dbReference>
<evidence type="ECO:0000259" key="8">
    <source>
        <dbReference type="PROSITE" id="PS50893"/>
    </source>
</evidence>
<dbReference type="InterPro" id="IPR027417">
    <property type="entry name" value="P-loop_NTPase"/>
</dbReference>
<dbReference type="GO" id="GO:0005886">
    <property type="term" value="C:plasma membrane"/>
    <property type="evidence" value="ECO:0007669"/>
    <property type="project" value="UniProtKB-SubCell"/>
</dbReference>
<reference evidence="10 11" key="1">
    <citation type="journal article" date="2013" name="BMC Microbiol.">
        <title>Identification of the type II cytochrome c maturation pathway in anammox bacteria by comparative genomics.</title>
        <authorList>
            <person name="Ferousi C."/>
            <person name="Speth D.R."/>
            <person name="Reimann J."/>
            <person name="Op den Camp H.J."/>
            <person name="Allen J.W."/>
            <person name="Keltjens J.T."/>
            <person name="Jetten M.S."/>
        </authorList>
    </citation>
    <scope>NUCLEOTIDE SEQUENCE [LARGE SCALE GENOMIC DNA]</scope>
    <source>
        <strain evidence="10">RU1</strain>
    </source>
</reference>